<organism evidence="2 3">
    <name type="scientific">Pseudocohnilembus persalinus</name>
    <name type="common">Ciliate</name>
    <dbReference type="NCBI Taxonomy" id="266149"/>
    <lineage>
        <taxon>Eukaryota</taxon>
        <taxon>Sar</taxon>
        <taxon>Alveolata</taxon>
        <taxon>Ciliophora</taxon>
        <taxon>Intramacronucleata</taxon>
        <taxon>Oligohymenophorea</taxon>
        <taxon>Scuticociliatia</taxon>
        <taxon>Philasterida</taxon>
        <taxon>Pseudocohnilembidae</taxon>
        <taxon>Pseudocohnilembus</taxon>
    </lineage>
</organism>
<dbReference type="AlphaFoldDB" id="A0A0V0R1Q7"/>
<dbReference type="Proteomes" id="UP000054937">
    <property type="component" value="Unassembled WGS sequence"/>
</dbReference>
<comment type="caution">
    <text evidence="2">The sequence shown here is derived from an EMBL/GenBank/DDBJ whole genome shotgun (WGS) entry which is preliminary data.</text>
</comment>
<dbReference type="PROSITE" id="PS50005">
    <property type="entry name" value="TPR"/>
    <property type="match status" value="1"/>
</dbReference>
<evidence type="ECO:0000313" key="3">
    <source>
        <dbReference type="Proteomes" id="UP000054937"/>
    </source>
</evidence>
<dbReference type="SMART" id="SM00028">
    <property type="entry name" value="TPR"/>
    <property type="match status" value="2"/>
</dbReference>
<keyword evidence="3" id="KW-1185">Reference proteome</keyword>
<protein>
    <submittedName>
        <fullName evidence="2">Uncharacterized protein</fullName>
    </submittedName>
</protein>
<reference evidence="2 3" key="1">
    <citation type="journal article" date="2015" name="Sci. Rep.">
        <title>Genome of the facultative scuticociliatosis pathogen Pseudocohnilembus persalinus provides insight into its virulence through horizontal gene transfer.</title>
        <authorList>
            <person name="Xiong J."/>
            <person name="Wang G."/>
            <person name="Cheng J."/>
            <person name="Tian M."/>
            <person name="Pan X."/>
            <person name="Warren A."/>
            <person name="Jiang C."/>
            <person name="Yuan D."/>
            <person name="Miao W."/>
        </authorList>
    </citation>
    <scope>NUCLEOTIDE SEQUENCE [LARGE SCALE GENOMIC DNA]</scope>
    <source>
        <strain evidence="2">36N120E</strain>
    </source>
</reference>
<dbReference type="InParanoid" id="A0A0V0R1Q7"/>
<dbReference type="OrthoDB" id="7103806at2759"/>
<dbReference type="SUPFAM" id="SSF48452">
    <property type="entry name" value="TPR-like"/>
    <property type="match status" value="1"/>
</dbReference>
<dbReference type="Pfam" id="PF13424">
    <property type="entry name" value="TPR_12"/>
    <property type="match status" value="1"/>
</dbReference>
<sequence length="192" mass="22358">MDSNNQIKDLGKSLQQEQKILLATLPLLEEKEVSKFQEQEIQLLKMTAADSFFNSGLILGITLQSNIREAVQLLQEALKLKTELHGEGKINEAKEMHQNSLRIIEIEFPNENYLQIDHYNGLGLIYRDEQQFEKSLEQFNKALELQQGITEEQQNEIKQNGTEFYYPQYETLVNISSVYKEQENFEQELENG</sequence>
<dbReference type="EMBL" id="LDAU01000063">
    <property type="protein sequence ID" value="KRX08417.1"/>
    <property type="molecule type" value="Genomic_DNA"/>
</dbReference>
<evidence type="ECO:0000313" key="2">
    <source>
        <dbReference type="EMBL" id="KRX08417.1"/>
    </source>
</evidence>
<proteinExistence type="predicted"/>
<dbReference type="InterPro" id="IPR011990">
    <property type="entry name" value="TPR-like_helical_dom_sf"/>
</dbReference>
<dbReference type="Gene3D" id="1.25.40.10">
    <property type="entry name" value="Tetratricopeptide repeat domain"/>
    <property type="match status" value="1"/>
</dbReference>
<dbReference type="InterPro" id="IPR019734">
    <property type="entry name" value="TPR_rpt"/>
</dbReference>
<name>A0A0V0R1Q7_PSEPJ</name>
<gene>
    <name evidence="2" type="ORF">PPERSA_12898</name>
</gene>
<feature type="repeat" description="TPR" evidence="1">
    <location>
        <begin position="116"/>
        <end position="149"/>
    </location>
</feature>
<keyword evidence="1" id="KW-0802">TPR repeat</keyword>
<evidence type="ECO:0000256" key="1">
    <source>
        <dbReference type="PROSITE-ProRule" id="PRU00339"/>
    </source>
</evidence>
<accession>A0A0V0R1Q7</accession>